<name>A0A2W6N8M7_9BACL</name>
<reference evidence="2 3" key="1">
    <citation type="submission" date="2018-06" db="EMBL/GenBank/DDBJ databases">
        <title>Isolation of heavy metals resistant Paenibacillus silvae NC2 from Gold-Copper mine in ZiJin, China.</title>
        <authorList>
            <person name="Xu J."/>
            <person name="Mazhar H.S."/>
            <person name="Rensing C."/>
        </authorList>
    </citation>
    <scope>NUCLEOTIDE SEQUENCE [LARGE SCALE GENOMIC DNA]</scope>
    <source>
        <strain evidence="2 3">NC2</strain>
    </source>
</reference>
<sequence length="79" mass="8815">MDYKAISFISLIVAGFFFTVERVSAVIARGIAAQGKSGFDLTPSYPGIFDNLFVVFFILLAVILLIYDYILKNKKNDSK</sequence>
<dbReference type="EMBL" id="QKWW01000113">
    <property type="protein sequence ID" value="PZT52295.1"/>
    <property type="molecule type" value="Genomic_DNA"/>
</dbReference>
<dbReference type="RefSeq" id="WP_111273479.1">
    <property type="nucleotide sequence ID" value="NZ_JAHXMW010000012.1"/>
</dbReference>
<keyword evidence="1" id="KW-1133">Transmembrane helix</keyword>
<keyword evidence="1" id="KW-0812">Transmembrane</keyword>
<dbReference type="AlphaFoldDB" id="A0A2W6N8M7"/>
<organism evidence="2 3">
    <name type="scientific">Paenibacillus silvae</name>
    <dbReference type="NCBI Taxonomy" id="1325358"/>
    <lineage>
        <taxon>Bacteria</taxon>
        <taxon>Bacillati</taxon>
        <taxon>Bacillota</taxon>
        <taxon>Bacilli</taxon>
        <taxon>Bacillales</taxon>
        <taxon>Paenibacillaceae</taxon>
        <taxon>Paenibacillus</taxon>
    </lineage>
</organism>
<evidence type="ECO:0000256" key="1">
    <source>
        <dbReference type="SAM" id="Phobius"/>
    </source>
</evidence>
<accession>A0A2W6N8M7</accession>
<evidence type="ECO:0000313" key="3">
    <source>
        <dbReference type="Proteomes" id="UP000249204"/>
    </source>
</evidence>
<keyword evidence="1" id="KW-0472">Membrane</keyword>
<proteinExistence type="predicted"/>
<feature type="transmembrane region" description="Helical" evidence="1">
    <location>
        <begin position="52"/>
        <end position="71"/>
    </location>
</feature>
<dbReference type="Proteomes" id="UP000249204">
    <property type="component" value="Unassembled WGS sequence"/>
</dbReference>
<comment type="caution">
    <text evidence="2">The sequence shown here is derived from an EMBL/GenBank/DDBJ whole genome shotgun (WGS) entry which is preliminary data.</text>
</comment>
<evidence type="ECO:0000313" key="2">
    <source>
        <dbReference type="EMBL" id="PZT52295.1"/>
    </source>
</evidence>
<protein>
    <submittedName>
        <fullName evidence="2">Uncharacterized protein</fullName>
    </submittedName>
</protein>
<gene>
    <name evidence="2" type="ORF">DN757_28175</name>
</gene>